<dbReference type="RefSeq" id="WP_053169284.1">
    <property type="nucleotide sequence ID" value="NZ_LGUV01000061.1"/>
</dbReference>
<evidence type="ECO:0008006" key="3">
    <source>
        <dbReference type="Google" id="ProtNLM"/>
    </source>
</evidence>
<gene>
    <name evidence="1" type="ORF">ADK75_08520</name>
</gene>
<reference evidence="2" key="1">
    <citation type="submission" date="2015-07" db="EMBL/GenBank/DDBJ databases">
        <authorList>
            <consortium name="Consortium for Microbial Forensics and Genomics (microFORGE)"/>
            <person name="Knight B.M."/>
            <person name="Roberts D.P."/>
            <person name="Lin D."/>
            <person name="Hari K."/>
            <person name="Fletcher J."/>
            <person name="Melcher U."/>
            <person name="Blagden T."/>
            <person name="Winegar R.A."/>
        </authorList>
    </citation>
    <scope>NUCLEOTIDE SEQUENCE [LARGE SCALE GENOMIC DNA]</scope>
    <source>
        <strain evidence="2">NRRL B-1447</strain>
    </source>
</reference>
<proteinExistence type="predicted"/>
<accession>A0A0L8N091</accession>
<evidence type="ECO:0000313" key="1">
    <source>
        <dbReference type="EMBL" id="KOG56087.1"/>
    </source>
</evidence>
<comment type="caution">
    <text evidence="1">The sequence shown here is derived from an EMBL/GenBank/DDBJ whole genome shotgun (WGS) entry which is preliminary data.</text>
</comment>
<dbReference type="AlphaFoldDB" id="A0A0L8N091"/>
<organism evidence="1 2">
    <name type="scientific">Streptomyces virginiae</name>
    <name type="common">Streptomyces cinnamonensis</name>
    <dbReference type="NCBI Taxonomy" id="1961"/>
    <lineage>
        <taxon>Bacteria</taxon>
        <taxon>Bacillati</taxon>
        <taxon>Actinomycetota</taxon>
        <taxon>Actinomycetes</taxon>
        <taxon>Kitasatosporales</taxon>
        <taxon>Streptomycetaceae</taxon>
        <taxon>Streptomyces</taxon>
    </lineage>
</organism>
<dbReference type="EMBL" id="LGUV01000061">
    <property type="protein sequence ID" value="KOG56087.1"/>
    <property type="molecule type" value="Genomic_DNA"/>
</dbReference>
<name>A0A0L8N091_STRVG</name>
<evidence type="ECO:0000313" key="2">
    <source>
        <dbReference type="Proteomes" id="UP000037084"/>
    </source>
</evidence>
<sequence length="134" mass="14775">MEELRVAAITSLAPLEDLDADPFAVDTRSQHAMCVRWAADRGYVVTRQLLVYGLRADHCGLWSDIDTGQVDLFVAANDRVLARALSSVEEFTAECERRGVRLETAGAEEPVYTSAMKAEVHRRLSMPTAGYDGT</sequence>
<protein>
    <recommendedName>
        <fullName evidence="3">Resolvase/invertase-type recombinase catalytic domain-containing protein</fullName>
    </recommendedName>
</protein>
<dbReference type="Proteomes" id="UP000037084">
    <property type="component" value="Unassembled WGS sequence"/>
</dbReference>
<dbReference type="OrthoDB" id="4276644at2"/>
<dbReference type="PATRIC" id="fig|1961.12.peg.1985"/>